<sequence length="161" mass="18503">MTSSQPEKIFELTAIIRLRQRLAATRALTFSATPGARSSTDWAGRGYGEVQIKDDGTSVRFHEQGTFQHASGREMPFRNVYRFDIAERRLSLYHERFGATRAVFLFDMAPMAEDRFESLAPHLCVRDLYSGALHIDGTGFDLIWSIEGPRKQERIHYRYTP</sequence>
<keyword evidence="3" id="KW-1185">Reference proteome</keyword>
<proteinExistence type="predicted"/>
<feature type="domain" description="DUF6314" evidence="1">
    <location>
        <begin position="44"/>
        <end position="160"/>
    </location>
</feature>
<evidence type="ECO:0000259" key="1">
    <source>
        <dbReference type="Pfam" id="PF19834"/>
    </source>
</evidence>
<evidence type="ECO:0000313" key="3">
    <source>
        <dbReference type="Proteomes" id="UP001589814"/>
    </source>
</evidence>
<evidence type="ECO:0000313" key="2">
    <source>
        <dbReference type="EMBL" id="MFC0267975.1"/>
    </source>
</evidence>
<gene>
    <name evidence="2" type="ORF">ACFFHW_08255</name>
</gene>
<accession>A0ABV6G2U9</accession>
<dbReference type="InterPro" id="IPR045632">
    <property type="entry name" value="DUF6314"/>
</dbReference>
<protein>
    <submittedName>
        <fullName evidence="2">DUF6314 family protein</fullName>
    </submittedName>
</protein>
<comment type="caution">
    <text evidence="2">The sequence shown here is derived from an EMBL/GenBank/DDBJ whole genome shotgun (WGS) entry which is preliminary data.</text>
</comment>
<name>A0ABV6G2U9_9GAMM</name>
<dbReference type="RefSeq" id="WP_019950919.1">
    <property type="nucleotide sequence ID" value="NZ_JBHLVX010000032.1"/>
</dbReference>
<dbReference type="Pfam" id="PF19834">
    <property type="entry name" value="DUF6314"/>
    <property type="match status" value="1"/>
</dbReference>
<dbReference type="Proteomes" id="UP001589814">
    <property type="component" value="Unassembled WGS sequence"/>
</dbReference>
<organism evidence="2 3">
    <name type="scientific">Kushneria aurantia</name>
    <dbReference type="NCBI Taxonomy" id="504092"/>
    <lineage>
        <taxon>Bacteria</taxon>
        <taxon>Pseudomonadati</taxon>
        <taxon>Pseudomonadota</taxon>
        <taxon>Gammaproteobacteria</taxon>
        <taxon>Oceanospirillales</taxon>
        <taxon>Halomonadaceae</taxon>
        <taxon>Kushneria</taxon>
    </lineage>
</organism>
<reference evidence="2 3" key="1">
    <citation type="submission" date="2024-09" db="EMBL/GenBank/DDBJ databases">
        <authorList>
            <person name="Sun Q."/>
            <person name="Mori K."/>
        </authorList>
    </citation>
    <scope>NUCLEOTIDE SEQUENCE [LARGE SCALE GENOMIC DNA]</scope>
    <source>
        <strain evidence="2 3">CCM 7415</strain>
    </source>
</reference>
<dbReference type="EMBL" id="JBHLVX010000032">
    <property type="protein sequence ID" value="MFC0267975.1"/>
    <property type="molecule type" value="Genomic_DNA"/>
</dbReference>